<protein>
    <recommendedName>
        <fullName evidence="5">Fe2OG dioxygenase domain-containing protein</fullName>
    </recommendedName>
</protein>
<organism evidence="6">
    <name type="scientific">Picea sitchensis</name>
    <name type="common">Sitka spruce</name>
    <name type="synonym">Pinus sitchensis</name>
    <dbReference type="NCBI Taxonomy" id="3332"/>
    <lineage>
        <taxon>Eukaryota</taxon>
        <taxon>Viridiplantae</taxon>
        <taxon>Streptophyta</taxon>
        <taxon>Embryophyta</taxon>
        <taxon>Tracheophyta</taxon>
        <taxon>Spermatophyta</taxon>
        <taxon>Pinopsida</taxon>
        <taxon>Pinidae</taxon>
        <taxon>Conifers I</taxon>
        <taxon>Pinales</taxon>
        <taxon>Pinaceae</taxon>
        <taxon>Picea</taxon>
    </lineage>
</organism>
<evidence type="ECO:0000256" key="1">
    <source>
        <dbReference type="ARBA" id="ARBA00008056"/>
    </source>
</evidence>
<dbReference type="PRINTS" id="PR00682">
    <property type="entry name" value="IPNSYNTHASE"/>
</dbReference>
<feature type="domain" description="Fe2OG dioxygenase" evidence="5">
    <location>
        <begin position="211"/>
        <end position="312"/>
    </location>
</feature>
<dbReference type="AlphaFoldDB" id="A9NYW4"/>
<dbReference type="Gene3D" id="2.60.120.330">
    <property type="entry name" value="B-lactam Antibiotic, Isopenicillin N Synthase, Chain"/>
    <property type="match status" value="1"/>
</dbReference>
<dbReference type="InterPro" id="IPR026992">
    <property type="entry name" value="DIOX_N"/>
</dbReference>
<name>A9NYW4_PICSI</name>
<keyword evidence="3 4" id="KW-0408">Iron</keyword>
<dbReference type="Pfam" id="PF03171">
    <property type="entry name" value="2OG-FeII_Oxy"/>
    <property type="match status" value="1"/>
</dbReference>
<keyword evidence="2 4" id="KW-0479">Metal-binding</keyword>
<evidence type="ECO:0000256" key="2">
    <source>
        <dbReference type="ARBA" id="ARBA00022723"/>
    </source>
</evidence>
<comment type="similarity">
    <text evidence="1 4">Belongs to the iron/ascorbate-dependent oxidoreductase family.</text>
</comment>
<evidence type="ECO:0000313" key="6">
    <source>
        <dbReference type="EMBL" id="ABK25825.1"/>
    </source>
</evidence>
<dbReference type="InterPro" id="IPR050295">
    <property type="entry name" value="Plant_2OG-oxidoreductases"/>
</dbReference>
<sequence>MEVSEIGLESKSQAFLNVDQAFILSPENRPNTKHSDFTRDRIPLIDLSILNSTTPPHPTSLASLVTQIHAACRDWGFFQVINHGVSLHLLHTLQSETARFFSLPMQEKTKVRRDFDHPLGYYDTELTKNIRDWKEVFDFACRGIIRLPSNLEIDSNETQTLTNQWPENPPRLREACEKYAEAVEKLSFILLELISLSLGLPAEYFNSKFEDHTSFLRLNHYPPCPVPELALGVGQHKDAGALTVLVQDEVGGLQVRRKDGEWIGVKPVPDSFVINVGDCIQVWSNDKYESVEHRVVVNDKKERFSIPFFLNPSHYAMVRPALELVNEENPIKYKEYNWGKFLKSRYESNFKHLGIENLQIHHFSISPNSS</sequence>
<dbReference type="GO" id="GO:0046872">
    <property type="term" value="F:metal ion binding"/>
    <property type="evidence" value="ECO:0007669"/>
    <property type="project" value="UniProtKB-KW"/>
</dbReference>
<dbReference type="GO" id="GO:0016491">
    <property type="term" value="F:oxidoreductase activity"/>
    <property type="evidence" value="ECO:0007669"/>
    <property type="project" value="UniProtKB-KW"/>
</dbReference>
<evidence type="ECO:0000256" key="4">
    <source>
        <dbReference type="RuleBase" id="RU003682"/>
    </source>
</evidence>
<dbReference type="PROSITE" id="PS51471">
    <property type="entry name" value="FE2OG_OXY"/>
    <property type="match status" value="1"/>
</dbReference>
<dbReference type="SUPFAM" id="SSF51197">
    <property type="entry name" value="Clavaminate synthase-like"/>
    <property type="match status" value="1"/>
</dbReference>
<dbReference type="InterPro" id="IPR005123">
    <property type="entry name" value="Oxoglu/Fe-dep_dioxygenase_dom"/>
</dbReference>
<evidence type="ECO:0000259" key="5">
    <source>
        <dbReference type="PROSITE" id="PS51471"/>
    </source>
</evidence>
<dbReference type="InterPro" id="IPR027443">
    <property type="entry name" value="IPNS-like_sf"/>
</dbReference>
<accession>A9NYW4</accession>
<dbReference type="Pfam" id="PF14226">
    <property type="entry name" value="DIOX_N"/>
    <property type="match status" value="1"/>
</dbReference>
<reference evidence="6" key="1">
    <citation type="journal article" date="2008" name="BMC Genomics">
        <title>A conifer genomics resource of 200,000 spruce (Picea spp.) ESTs and 6,464 high-quality, sequence-finished full-length cDNAs for Sitka spruce (Picea sitchensis).</title>
        <authorList>
            <person name="Ralph S.G."/>
            <person name="Chun H.J."/>
            <person name="Kolosova N."/>
            <person name="Cooper D."/>
            <person name="Oddy C."/>
            <person name="Ritland C.E."/>
            <person name="Kirkpatrick R."/>
            <person name="Moore R."/>
            <person name="Barber S."/>
            <person name="Holt R.A."/>
            <person name="Jones S.J."/>
            <person name="Marra M.A."/>
            <person name="Douglas C.J."/>
            <person name="Ritland K."/>
            <person name="Bohlmann J."/>
        </authorList>
    </citation>
    <scope>NUCLEOTIDE SEQUENCE</scope>
    <source>
        <tissue evidence="6">Green portion of the leader tissue</tissue>
    </source>
</reference>
<proteinExistence type="evidence at transcript level"/>
<keyword evidence="4" id="KW-0560">Oxidoreductase</keyword>
<dbReference type="InterPro" id="IPR044861">
    <property type="entry name" value="IPNS-like_FE2OG_OXY"/>
</dbReference>
<dbReference type="FunFam" id="2.60.120.330:FF:000012">
    <property type="entry name" value="Gibberellin 20 oxidase 1"/>
    <property type="match status" value="1"/>
</dbReference>
<dbReference type="PANTHER" id="PTHR47991">
    <property type="entry name" value="OXOGLUTARATE/IRON-DEPENDENT DIOXYGENASE"/>
    <property type="match status" value="1"/>
</dbReference>
<evidence type="ECO:0000256" key="3">
    <source>
        <dbReference type="ARBA" id="ARBA00023004"/>
    </source>
</evidence>
<dbReference type="EMBL" id="EF086567">
    <property type="protein sequence ID" value="ABK25825.1"/>
    <property type="molecule type" value="mRNA"/>
</dbReference>
<dbReference type="OMA" id="MSLELCA"/>